<keyword evidence="7 9" id="KW-0811">Translocation</keyword>
<sequence length="111" mass="12025">MHEMMPIFNLLISGEFPSDGLELFYRIISAVLLVAMAISAIVAIVIVLFQPGNSTGIDALGGSSETFFGKNKGRSMESKMKKWTAISLIVLGVLSIVFYILQFPAIWGIAA</sequence>
<keyword evidence="8 9" id="KW-0472">Membrane</keyword>
<evidence type="ECO:0000256" key="6">
    <source>
        <dbReference type="ARBA" id="ARBA00022989"/>
    </source>
</evidence>
<dbReference type="GO" id="GO:0015450">
    <property type="term" value="F:protein-transporting ATPase activity"/>
    <property type="evidence" value="ECO:0007669"/>
    <property type="project" value="UniProtKB-UniRule"/>
</dbReference>
<evidence type="ECO:0000313" key="11">
    <source>
        <dbReference type="Proteomes" id="UP000824249"/>
    </source>
</evidence>
<evidence type="ECO:0000256" key="3">
    <source>
        <dbReference type="ARBA" id="ARBA00022448"/>
    </source>
</evidence>
<name>A0A9D1VUT0_9FIRM</name>
<reference evidence="10" key="2">
    <citation type="submission" date="2021-04" db="EMBL/GenBank/DDBJ databases">
        <authorList>
            <person name="Gilroy R."/>
        </authorList>
    </citation>
    <scope>NUCLEOTIDE SEQUENCE</scope>
    <source>
        <strain evidence="10">26628</strain>
    </source>
</reference>
<keyword evidence="4 9" id="KW-0812">Transmembrane</keyword>
<keyword evidence="3 9" id="KW-0813">Transport</keyword>
<dbReference type="Pfam" id="PF03840">
    <property type="entry name" value="SecG"/>
    <property type="match status" value="1"/>
</dbReference>
<evidence type="ECO:0000256" key="2">
    <source>
        <dbReference type="ARBA" id="ARBA00008445"/>
    </source>
</evidence>
<gene>
    <name evidence="10" type="primary">secG</name>
    <name evidence="10" type="ORF">H9737_04735</name>
</gene>
<evidence type="ECO:0000256" key="9">
    <source>
        <dbReference type="RuleBase" id="RU365087"/>
    </source>
</evidence>
<evidence type="ECO:0000256" key="5">
    <source>
        <dbReference type="ARBA" id="ARBA00022927"/>
    </source>
</evidence>
<feature type="transmembrane region" description="Helical" evidence="9">
    <location>
        <begin position="83"/>
        <end position="110"/>
    </location>
</feature>
<keyword evidence="5 9" id="KW-0653">Protein transport</keyword>
<evidence type="ECO:0000313" key="10">
    <source>
        <dbReference type="EMBL" id="HIX46980.1"/>
    </source>
</evidence>
<dbReference type="InterPro" id="IPR004692">
    <property type="entry name" value="SecG"/>
</dbReference>
<dbReference type="EMBL" id="DXFD01000073">
    <property type="protein sequence ID" value="HIX46980.1"/>
    <property type="molecule type" value="Genomic_DNA"/>
</dbReference>
<comment type="function">
    <text evidence="9">Involved in protein export. Participates in an early event of protein translocation.</text>
</comment>
<evidence type="ECO:0000256" key="1">
    <source>
        <dbReference type="ARBA" id="ARBA00004141"/>
    </source>
</evidence>
<keyword evidence="6 9" id="KW-1133">Transmembrane helix</keyword>
<keyword evidence="9" id="KW-1003">Cell membrane</keyword>
<evidence type="ECO:0000256" key="7">
    <source>
        <dbReference type="ARBA" id="ARBA00023010"/>
    </source>
</evidence>
<organism evidence="10 11">
    <name type="scientific">Candidatus Borkfalkia faecigallinarum</name>
    <dbReference type="NCBI Taxonomy" id="2838509"/>
    <lineage>
        <taxon>Bacteria</taxon>
        <taxon>Bacillati</taxon>
        <taxon>Bacillota</taxon>
        <taxon>Clostridia</taxon>
        <taxon>Christensenellales</taxon>
        <taxon>Christensenellaceae</taxon>
        <taxon>Candidatus Borkfalkia</taxon>
    </lineage>
</organism>
<reference evidence="10" key="1">
    <citation type="journal article" date="2021" name="PeerJ">
        <title>Extensive microbial diversity within the chicken gut microbiome revealed by metagenomics and culture.</title>
        <authorList>
            <person name="Gilroy R."/>
            <person name="Ravi A."/>
            <person name="Getino M."/>
            <person name="Pursley I."/>
            <person name="Horton D.L."/>
            <person name="Alikhan N.F."/>
            <person name="Baker D."/>
            <person name="Gharbi K."/>
            <person name="Hall N."/>
            <person name="Watson M."/>
            <person name="Adriaenssens E.M."/>
            <person name="Foster-Nyarko E."/>
            <person name="Jarju S."/>
            <person name="Secka A."/>
            <person name="Antonio M."/>
            <person name="Oren A."/>
            <person name="Chaudhuri R.R."/>
            <person name="La Ragione R."/>
            <person name="Hildebrand F."/>
            <person name="Pallen M.J."/>
        </authorList>
    </citation>
    <scope>NUCLEOTIDE SEQUENCE</scope>
    <source>
        <strain evidence="10">26628</strain>
    </source>
</reference>
<dbReference type="GO" id="GO:0009306">
    <property type="term" value="P:protein secretion"/>
    <property type="evidence" value="ECO:0007669"/>
    <property type="project" value="UniProtKB-UniRule"/>
</dbReference>
<comment type="caution">
    <text evidence="10">The sequence shown here is derived from an EMBL/GenBank/DDBJ whole genome shotgun (WGS) entry which is preliminary data.</text>
</comment>
<protein>
    <recommendedName>
        <fullName evidence="9">Protein-export membrane protein SecG</fullName>
    </recommendedName>
</protein>
<comment type="subcellular location">
    <subcellularLocation>
        <location evidence="9">Cell membrane</location>
        <topology evidence="9">Multi-pass membrane protein</topology>
    </subcellularLocation>
    <subcellularLocation>
        <location evidence="1">Membrane</location>
        <topology evidence="1">Multi-pass membrane protein</topology>
    </subcellularLocation>
</comment>
<evidence type="ECO:0000256" key="4">
    <source>
        <dbReference type="ARBA" id="ARBA00022692"/>
    </source>
</evidence>
<accession>A0A9D1VUT0</accession>
<evidence type="ECO:0000256" key="8">
    <source>
        <dbReference type="ARBA" id="ARBA00023136"/>
    </source>
</evidence>
<dbReference type="GO" id="GO:0005886">
    <property type="term" value="C:plasma membrane"/>
    <property type="evidence" value="ECO:0007669"/>
    <property type="project" value="UniProtKB-SubCell"/>
</dbReference>
<dbReference type="Proteomes" id="UP000824249">
    <property type="component" value="Unassembled WGS sequence"/>
</dbReference>
<feature type="transmembrane region" description="Helical" evidence="9">
    <location>
        <begin position="23"/>
        <end position="49"/>
    </location>
</feature>
<comment type="similarity">
    <text evidence="2 9">Belongs to the SecG family.</text>
</comment>
<proteinExistence type="inferred from homology"/>
<dbReference type="NCBIfam" id="TIGR00810">
    <property type="entry name" value="secG"/>
    <property type="match status" value="1"/>
</dbReference>
<dbReference type="AlphaFoldDB" id="A0A9D1VUT0"/>